<name>A0ABD2LNT4_9BILA</name>
<evidence type="ECO:0000313" key="3">
    <source>
        <dbReference type="EMBL" id="KAL3116902.1"/>
    </source>
</evidence>
<feature type="region of interest" description="Disordered" evidence="1">
    <location>
        <begin position="267"/>
        <end position="297"/>
    </location>
</feature>
<sequence length="354" mass="40552">MEENDGRHSVSSNPILAGIPTKFQQQQQQQLVDAAAHQSHAVSTVIGNSNYSNKNTTKGVVHALFTMAEARAAVTELGRCCAKLHEQCDQEKQVTELERTCDQVAMLLEEEKKVHQEELKQINQIWDFLSVLKSVGLTDLNLLDDFLRDRKPRLARKRAETERKMDNLLRNMLATIDVRRHVLTDSGENSTTTTKHQNGQCLADYPNGQCSAERQKNGQFRAAAAEAGAVQNAVAVPCQQQFVGEQIFFWAFQWFMLFHHHHQQRQQQQQQQQLQQQFQQNNSSSNLFGTNSNNSLPTMVTTSRQNVHYYHHHPQQQAKMKKCLFCFEEIHRNAPTCPFCKKKITSKAAKRVRK</sequence>
<proteinExistence type="predicted"/>
<feature type="domain" description="C4H2-type" evidence="2">
    <location>
        <begin position="315"/>
        <end position="354"/>
    </location>
</feature>
<dbReference type="InterPro" id="IPR018482">
    <property type="entry name" value="Znf-C4H2"/>
</dbReference>
<keyword evidence="4" id="KW-1185">Reference proteome</keyword>
<dbReference type="AlphaFoldDB" id="A0ABD2LNT4"/>
<dbReference type="Proteomes" id="UP001620626">
    <property type="component" value="Unassembled WGS sequence"/>
</dbReference>
<dbReference type="PANTHER" id="PTHR31058:SF2">
    <property type="entry name" value="ZINC FINGER C4H2 DOMAIN-CONTAINING PROTEIN"/>
    <property type="match status" value="1"/>
</dbReference>
<reference evidence="3 4" key="1">
    <citation type="submission" date="2024-10" db="EMBL/GenBank/DDBJ databases">
        <authorList>
            <person name="Kim D."/>
        </authorList>
    </citation>
    <scope>NUCLEOTIDE SEQUENCE [LARGE SCALE GENOMIC DNA]</scope>
    <source>
        <strain evidence="3">BH-2024</strain>
    </source>
</reference>
<evidence type="ECO:0000256" key="1">
    <source>
        <dbReference type="SAM" id="MobiDB-lite"/>
    </source>
</evidence>
<gene>
    <name evidence="3" type="ORF">niasHT_001631</name>
</gene>
<dbReference type="InterPro" id="IPR044069">
    <property type="entry name" value="ZF_C4H2"/>
</dbReference>
<dbReference type="PANTHER" id="PTHR31058">
    <property type="entry name" value="ZINC FINGER C4H2 DOMAIN-CONTAINING PROTEIN"/>
    <property type="match status" value="1"/>
</dbReference>
<accession>A0ABD2LNT4</accession>
<comment type="caution">
    <text evidence="3">The sequence shown here is derived from an EMBL/GenBank/DDBJ whole genome shotgun (WGS) entry which is preliminary data.</text>
</comment>
<feature type="compositionally biased region" description="Low complexity" evidence="1">
    <location>
        <begin position="267"/>
        <end position="288"/>
    </location>
</feature>
<organism evidence="3 4">
    <name type="scientific">Heterodera trifolii</name>
    <dbReference type="NCBI Taxonomy" id="157864"/>
    <lineage>
        <taxon>Eukaryota</taxon>
        <taxon>Metazoa</taxon>
        <taxon>Ecdysozoa</taxon>
        <taxon>Nematoda</taxon>
        <taxon>Chromadorea</taxon>
        <taxon>Rhabditida</taxon>
        <taxon>Tylenchina</taxon>
        <taxon>Tylenchomorpha</taxon>
        <taxon>Tylenchoidea</taxon>
        <taxon>Heteroderidae</taxon>
        <taxon>Heteroderinae</taxon>
        <taxon>Heterodera</taxon>
    </lineage>
</organism>
<evidence type="ECO:0000259" key="2">
    <source>
        <dbReference type="PROSITE" id="PS51896"/>
    </source>
</evidence>
<dbReference type="PROSITE" id="PS51896">
    <property type="entry name" value="ZF_C4H2"/>
    <property type="match status" value="1"/>
</dbReference>
<evidence type="ECO:0000313" key="4">
    <source>
        <dbReference type="Proteomes" id="UP001620626"/>
    </source>
</evidence>
<dbReference type="EMBL" id="JBICBT010000339">
    <property type="protein sequence ID" value="KAL3116902.1"/>
    <property type="molecule type" value="Genomic_DNA"/>
</dbReference>
<dbReference type="Pfam" id="PF10146">
    <property type="entry name" value="zf-C4H2"/>
    <property type="match status" value="1"/>
</dbReference>
<protein>
    <recommendedName>
        <fullName evidence="2">C4H2-type domain-containing protein</fullName>
    </recommendedName>
</protein>